<dbReference type="SUPFAM" id="SSF51215">
    <property type="entry name" value="Regulatory protein AraC"/>
    <property type="match status" value="1"/>
</dbReference>
<organism evidence="5 6">
    <name type="scientific">Paenibacillus mendelii</name>
    <dbReference type="NCBI Taxonomy" id="206163"/>
    <lineage>
        <taxon>Bacteria</taxon>
        <taxon>Bacillati</taxon>
        <taxon>Bacillota</taxon>
        <taxon>Bacilli</taxon>
        <taxon>Bacillales</taxon>
        <taxon>Paenibacillaceae</taxon>
        <taxon>Paenibacillus</taxon>
    </lineage>
</organism>
<name>A0ABV6JLM2_9BACL</name>
<evidence type="ECO:0000256" key="2">
    <source>
        <dbReference type="ARBA" id="ARBA00023125"/>
    </source>
</evidence>
<dbReference type="InterPro" id="IPR003313">
    <property type="entry name" value="AraC-bd"/>
</dbReference>
<dbReference type="SMART" id="SM00342">
    <property type="entry name" value="HTH_ARAC"/>
    <property type="match status" value="1"/>
</dbReference>
<sequence length="291" mass="34229">MDVYQEPIEYQNPILCVKIWQLVNKGIEYPIDWIWHYHKPVEFILIERGQLDIHTKDHVFHLKAGDSCVIGSSQLHFSRKIGEEELVYYVLHVEFAAYFDPAMQMYFRMFMEIDQPLDCLNYVLEANEEVKARISRIFAGIYREMHEKPKGYEIATSMLMKKLMLTLLRGDTLGTLERQDAAEVQLLLPVLAYVDEHLDDRIELQDVSNLAHMSYSYFSKFFKKTMGVSFTEYVNQKRIKKAERLLLTVSWNIAQVADGVGIFNMAHFYKLFKRYNGCTPKEFVGKLRIIQ</sequence>
<dbReference type="Proteomes" id="UP001589818">
    <property type="component" value="Unassembled WGS sequence"/>
</dbReference>
<dbReference type="PANTHER" id="PTHR43280">
    <property type="entry name" value="ARAC-FAMILY TRANSCRIPTIONAL REGULATOR"/>
    <property type="match status" value="1"/>
</dbReference>
<evidence type="ECO:0000259" key="4">
    <source>
        <dbReference type="PROSITE" id="PS01124"/>
    </source>
</evidence>
<evidence type="ECO:0000256" key="3">
    <source>
        <dbReference type="ARBA" id="ARBA00023163"/>
    </source>
</evidence>
<keyword evidence="6" id="KW-1185">Reference proteome</keyword>
<dbReference type="Pfam" id="PF02311">
    <property type="entry name" value="AraC_binding"/>
    <property type="match status" value="1"/>
</dbReference>
<keyword evidence="2" id="KW-0238">DNA-binding</keyword>
<evidence type="ECO:0000313" key="6">
    <source>
        <dbReference type="Proteomes" id="UP001589818"/>
    </source>
</evidence>
<dbReference type="InterPro" id="IPR018062">
    <property type="entry name" value="HTH_AraC-typ_CS"/>
</dbReference>
<dbReference type="Gene3D" id="1.10.10.60">
    <property type="entry name" value="Homeodomain-like"/>
    <property type="match status" value="2"/>
</dbReference>
<keyword evidence="3" id="KW-0804">Transcription</keyword>
<reference evidence="5 6" key="1">
    <citation type="submission" date="2024-09" db="EMBL/GenBank/DDBJ databases">
        <authorList>
            <person name="Sun Q."/>
            <person name="Mori K."/>
        </authorList>
    </citation>
    <scope>NUCLEOTIDE SEQUENCE [LARGE SCALE GENOMIC DNA]</scope>
    <source>
        <strain evidence="5 6">CCM 4839</strain>
    </source>
</reference>
<comment type="caution">
    <text evidence="5">The sequence shown here is derived from an EMBL/GenBank/DDBJ whole genome shotgun (WGS) entry which is preliminary data.</text>
</comment>
<accession>A0ABV6JLM2</accession>
<dbReference type="InterPro" id="IPR037923">
    <property type="entry name" value="HTH-like"/>
</dbReference>
<dbReference type="InterPro" id="IPR009057">
    <property type="entry name" value="Homeodomain-like_sf"/>
</dbReference>
<proteinExistence type="predicted"/>
<dbReference type="PROSITE" id="PS01124">
    <property type="entry name" value="HTH_ARAC_FAMILY_2"/>
    <property type="match status" value="1"/>
</dbReference>
<protein>
    <submittedName>
        <fullName evidence="5">AraC family transcriptional regulator</fullName>
    </submittedName>
</protein>
<dbReference type="InterPro" id="IPR014710">
    <property type="entry name" value="RmlC-like_jellyroll"/>
</dbReference>
<dbReference type="PANTHER" id="PTHR43280:SF28">
    <property type="entry name" value="HTH-TYPE TRANSCRIPTIONAL ACTIVATOR RHAS"/>
    <property type="match status" value="1"/>
</dbReference>
<evidence type="ECO:0000313" key="5">
    <source>
        <dbReference type="EMBL" id="MFC0396442.1"/>
    </source>
</evidence>
<dbReference type="SUPFAM" id="SSF46689">
    <property type="entry name" value="Homeodomain-like"/>
    <property type="match status" value="2"/>
</dbReference>
<feature type="domain" description="HTH araC/xylS-type" evidence="4">
    <location>
        <begin position="188"/>
        <end position="286"/>
    </location>
</feature>
<dbReference type="EMBL" id="JBHLVF010000059">
    <property type="protein sequence ID" value="MFC0396442.1"/>
    <property type="molecule type" value="Genomic_DNA"/>
</dbReference>
<dbReference type="Pfam" id="PF12833">
    <property type="entry name" value="HTH_18"/>
    <property type="match status" value="1"/>
</dbReference>
<dbReference type="Gene3D" id="2.60.120.10">
    <property type="entry name" value="Jelly Rolls"/>
    <property type="match status" value="1"/>
</dbReference>
<keyword evidence="1" id="KW-0805">Transcription regulation</keyword>
<dbReference type="RefSeq" id="WP_204821968.1">
    <property type="nucleotide sequence ID" value="NZ_JANHOF010000017.1"/>
</dbReference>
<evidence type="ECO:0000256" key="1">
    <source>
        <dbReference type="ARBA" id="ARBA00023015"/>
    </source>
</evidence>
<gene>
    <name evidence="5" type="ORF">ACFFJ8_34450</name>
</gene>
<dbReference type="InterPro" id="IPR018060">
    <property type="entry name" value="HTH_AraC"/>
</dbReference>
<dbReference type="PROSITE" id="PS00041">
    <property type="entry name" value="HTH_ARAC_FAMILY_1"/>
    <property type="match status" value="1"/>
</dbReference>